<evidence type="ECO:0000259" key="2">
    <source>
        <dbReference type="SMART" id="SM00974"/>
    </source>
</evidence>
<accession>A0A369BDQ5</accession>
<protein>
    <submittedName>
        <fullName evidence="3">Meiotically Up-regulated Gene 113 (MUG113) protein</fullName>
    </submittedName>
</protein>
<dbReference type="RefSeq" id="WP_245954876.1">
    <property type="nucleotide sequence ID" value="NZ_QPJW01000006.1"/>
</dbReference>
<comment type="caution">
    <text evidence="3">The sequence shown here is derived from an EMBL/GenBank/DDBJ whole genome shotgun (WGS) entry which is preliminary data.</text>
</comment>
<reference evidence="3 4" key="1">
    <citation type="submission" date="2018-07" db="EMBL/GenBank/DDBJ databases">
        <title>Genomic Encyclopedia of Type Strains, Phase III (KMG-III): the genomes of soil and plant-associated and newly described type strains.</title>
        <authorList>
            <person name="Whitman W."/>
        </authorList>
    </citation>
    <scope>NUCLEOTIDE SEQUENCE [LARGE SCALE GENOMIC DNA]</scope>
    <source>
        <strain evidence="3 4">CECT 8333</strain>
    </source>
</reference>
<dbReference type="Pfam" id="PF13455">
    <property type="entry name" value="MUG113"/>
    <property type="match status" value="1"/>
</dbReference>
<evidence type="ECO:0000313" key="4">
    <source>
        <dbReference type="Proteomes" id="UP000253090"/>
    </source>
</evidence>
<keyword evidence="4" id="KW-1185">Reference proteome</keyword>
<dbReference type="Proteomes" id="UP000253090">
    <property type="component" value="Unassembled WGS sequence"/>
</dbReference>
<proteinExistence type="predicted"/>
<evidence type="ECO:0000313" key="3">
    <source>
        <dbReference type="EMBL" id="RCX18597.1"/>
    </source>
</evidence>
<feature type="coiled-coil region" evidence="1">
    <location>
        <begin position="304"/>
        <end position="392"/>
    </location>
</feature>
<sequence>MASFFNRLKRMFSLESSVNSLQEAVEEKERQLADLTMQVQQLDQLVLEKMNEERIVMRNEINEERREQEDQLETLKMTARQEIEQSRTALIIELDQLRMDHEKKIQVMLQQDVDLGHELAEKQGQKEKLEKELKRIVTQIKKGKVESLAIKNLIELFPESVNYDRIEDKLKDFEAALNDEGILDTVVHLDLHFKTSRQLRSQMNSNNKDIKKLITNYHSRYTTKANITIYDLMVIGLQAELQNILYTLTYTNLDDALERSKALIHKYLQIASNGNAALINTITRFLMELEVLFEQAIRIEYSYYVQREKEKEEQRRIREQMKQEAEEKRMLEEERKKIEKEEEKYFVEMNRNKELLMSETNEEKIRELQERISLLESQYQELEEKKEEIIKRANGKAGHVYVISNLGSFGDHMFKIGMTRRLDPSERIDELGDASVPFKFDVHAMMFSNDAVALEQQIHQQLALSRVNKINMRKEFFYADVESLEKLVQDIDPIAEFTTTMMAQEYRQSLSVTYVSSDEAYLFDEEEEVS</sequence>
<feature type="domain" description="Bacteriophage T5 Orf172 DNA-binding" evidence="2">
    <location>
        <begin position="408"/>
        <end position="491"/>
    </location>
</feature>
<gene>
    <name evidence="3" type="ORF">DFP94_106131</name>
</gene>
<name>A0A369BDQ5_9BACL</name>
<dbReference type="SMART" id="SM00974">
    <property type="entry name" value="T5orf172"/>
    <property type="match status" value="1"/>
</dbReference>
<feature type="coiled-coil region" evidence="1">
    <location>
        <begin position="11"/>
        <end position="146"/>
    </location>
</feature>
<organism evidence="3 4">
    <name type="scientific">Fontibacillus phaseoli</name>
    <dbReference type="NCBI Taxonomy" id="1416533"/>
    <lineage>
        <taxon>Bacteria</taxon>
        <taxon>Bacillati</taxon>
        <taxon>Bacillota</taxon>
        <taxon>Bacilli</taxon>
        <taxon>Bacillales</taxon>
        <taxon>Paenibacillaceae</taxon>
        <taxon>Fontibacillus</taxon>
    </lineage>
</organism>
<keyword evidence="1" id="KW-0175">Coiled coil</keyword>
<dbReference type="EMBL" id="QPJW01000006">
    <property type="protein sequence ID" value="RCX18597.1"/>
    <property type="molecule type" value="Genomic_DNA"/>
</dbReference>
<dbReference type="AlphaFoldDB" id="A0A369BDQ5"/>
<dbReference type="InterPro" id="IPR018306">
    <property type="entry name" value="Phage_T5_Orf172_DNA-bd"/>
</dbReference>
<evidence type="ECO:0000256" key="1">
    <source>
        <dbReference type="SAM" id="Coils"/>
    </source>
</evidence>